<dbReference type="PANTHER" id="PTHR10091">
    <property type="entry name" value="ALDOSE-1-EPIMERASE"/>
    <property type="match status" value="1"/>
</dbReference>
<evidence type="ECO:0000313" key="9">
    <source>
        <dbReference type="EMBL" id="KRL95022.1"/>
    </source>
</evidence>
<dbReference type="InterPro" id="IPR011013">
    <property type="entry name" value="Gal_mutarotase_sf_dom"/>
</dbReference>
<accession>A0A0R1UPH2</accession>
<dbReference type="GO" id="GO:0050558">
    <property type="term" value="F:maltose epimerase activity"/>
    <property type="evidence" value="ECO:0007669"/>
    <property type="project" value="UniProtKB-EC"/>
</dbReference>
<dbReference type="SUPFAM" id="SSF74650">
    <property type="entry name" value="Galactose mutarotase-like"/>
    <property type="match status" value="1"/>
</dbReference>
<protein>
    <recommendedName>
        <fullName evidence="5">Maltose epimerase</fullName>
        <ecNumber evidence="5">5.1.3.21</ecNumber>
    </recommendedName>
</protein>
<dbReference type="GO" id="GO:0006006">
    <property type="term" value="P:glucose metabolic process"/>
    <property type="evidence" value="ECO:0007669"/>
    <property type="project" value="TreeGrafter"/>
</dbReference>
<keyword evidence="10" id="KW-1185">Reference proteome</keyword>
<sequence length="347" mass="38389">MKIEQTLFGEYENQPVYKYTMTNDHDVKASVLNLAGIWQEYSIPTANGHKNLLLSADSVNGFMGNGLCLNKAVGRVANRLDHGQFEIDGHTYQIEPNDGDNVLHGGAHTWMTYFWNVDTQVNTDDAQVILTQTFTEAEDGFPGTEKVKIVFTLANDNSVSIDYYGQTDQPTLFNPTQHTYWNISDEGDVTNLELQLNSTHHLAVDSGKIPTGEKVANANTPFDFSKLSSLGDALTQMKATTTEGGFDDYFEVIPTDFNAPQPVAVLHDPKTNRTLRMYSDRNSVVMYTANGLGSDPDCGLTLPNKNWAGVALEGQTLTDAINHPGFGDTVLRPDQPMHNKLQFKAEF</sequence>
<evidence type="ECO:0000256" key="4">
    <source>
        <dbReference type="ARBA" id="ARBA00023277"/>
    </source>
</evidence>
<comment type="caution">
    <text evidence="9">The sequence shown here is derived from an EMBL/GenBank/DDBJ whole genome shotgun (WGS) entry which is preliminary data.</text>
</comment>
<dbReference type="RefSeq" id="WP_054652171.1">
    <property type="nucleotide sequence ID" value="NZ_AZGC01000026.1"/>
</dbReference>
<dbReference type="AlphaFoldDB" id="A0A0R1UPH2"/>
<feature type="binding site" evidence="8">
    <location>
        <begin position="78"/>
        <end position="79"/>
    </location>
    <ligand>
        <name>beta-D-galactose</name>
        <dbReference type="ChEBI" id="CHEBI:27667"/>
    </ligand>
</feature>
<evidence type="ECO:0000256" key="7">
    <source>
        <dbReference type="PIRSR" id="PIRSR005096-2"/>
    </source>
</evidence>
<dbReference type="CDD" id="cd09019">
    <property type="entry name" value="galactose_mutarotase_like"/>
    <property type="match status" value="1"/>
</dbReference>
<evidence type="ECO:0000256" key="8">
    <source>
        <dbReference type="PIRSR" id="PIRSR005096-3"/>
    </source>
</evidence>
<reference evidence="9 10" key="1">
    <citation type="journal article" date="2015" name="Genome Announc.">
        <title>Expanding the biotechnology potential of lactobacilli through comparative genomics of 213 strains and associated genera.</title>
        <authorList>
            <person name="Sun Z."/>
            <person name="Harris H.M."/>
            <person name="McCann A."/>
            <person name="Guo C."/>
            <person name="Argimon S."/>
            <person name="Zhang W."/>
            <person name="Yang X."/>
            <person name="Jeffery I.B."/>
            <person name="Cooney J.C."/>
            <person name="Kagawa T.F."/>
            <person name="Liu W."/>
            <person name="Song Y."/>
            <person name="Salvetti E."/>
            <person name="Wrobel A."/>
            <person name="Rasinkangas P."/>
            <person name="Parkhill J."/>
            <person name="Rea M.C."/>
            <person name="O'Sullivan O."/>
            <person name="Ritari J."/>
            <person name="Douillard F.P."/>
            <person name="Paul Ross R."/>
            <person name="Yang R."/>
            <person name="Briner A.E."/>
            <person name="Felis G.E."/>
            <person name="de Vos W.M."/>
            <person name="Barrangou R."/>
            <person name="Klaenhammer T.R."/>
            <person name="Caufield P.W."/>
            <person name="Cui Y."/>
            <person name="Zhang H."/>
            <person name="O'Toole P.W."/>
        </authorList>
    </citation>
    <scope>NUCLEOTIDE SEQUENCE [LARGE SCALE GENOMIC DNA]</scope>
    <source>
        <strain evidence="9 10">DSM 18793</strain>
    </source>
</reference>
<comment type="similarity">
    <text evidence="2 5">Belongs to the aldose epimerase family.</text>
</comment>
<feature type="active site" description="Proton acceptor" evidence="6">
    <location>
        <position position="313"/>
    </location>
</feature>
<dbReference type="EMBL" id="AZGC01000026">
    <property type="protein sequence ID" value="KRL95022.1"/>
    <property type="molecule type" value="Genomic_DNA"/>
</dbReference>
<dbReference type="GO" id="GO:0004034">
    <property type="term" value="F:aldose 1-epimerase activity"/>
    <property type="evidence" value="ECO:0007669"/>
    <property type="project" value="TreeGrafter"/>
</dbReference>
<dbReference type="InterPro" id="IPR014718">
    <property type="entry name" value="GH-type_carb-bd"/>
</dbReference>
<dbReference type="Pfam" id="PF01263">
    <property type="entry name" value="Aldose_epim"/>
    <property type="match status" value="1"/>
</dbReference>
<dbReference type="Gene3D" id="2.70.98.10">
    <property type="match status" value="1"/>
</dbReference>
<dbReference type="OrthoDB" id="9779408at2"/>
<dbReference type="PANTHER" id="PTHR10091:SF0">
    <property type="entry name" value="GALACTOSE MUTAROTASE"/>
    <property type="match status" value="1"/>
</dbReference>
<dbReference type="STRING" id="417373.GCA_001570685_00178"/>
<keyword evidence="4 5" id="KW-0119">Carbohydrate metabolism</keyword>
<comment type="catalytic activity">
    <reaction evidence="5">
        <text>alpha-maltose = beta-maltose</text>
        <dbReference type="Rhea" id="RHEA:21228"/>
        <dbReference type="ChEBI" id="CHEBI:18147"/>
        <dbReference type="ChEBI" id="CHEBI:18167"/>
        <dbReference type="EC" id="5.1.3.21"/>
    </reaction>
</comment>
<evidence type="ECO:0000256" key="6">
    <source>
        <dbReference type="PIRSR" id="PIRSR005096-1"/>
    </source>
</evidence>
<dbReference type="Proteomes" id="UP000051084">
    <property type="component" value="Unassembled WGS sequence"/>
</dbReference>
<keyword evidence="3 5" id="KW-0413">Isomerase</keyword>
<proteinExistence type="inferred from homology"/>
<dbReference type="GO" id="GO:0030246">
    <property type="term" value="F:carbohydrate binding"/>
    <property type="evidence" value="ECO:0007669"/>
    <property type="project" value="InterPro"/>
</dbReference>
<dbReference type="PATRIC" id="fig|1423742.4.peg.1111"/>
<dbReference type="InterPro" id="IPR047215">
    <property type="entry name" value="Galactose_mutarotase-like"/>
</dbReference>
<dbReference type="GO" id="GO:0033499">
    <property type="term" value="P:galactose catabolic process via UDP-galactose, Leloir pathway"/>
    <property type="evidence" value="ECO:0007669"/>
    <property type="project" value="TreeGrafter"/>
</dbReference>
<dbReference type="InterPro" id="IPR015443">
    <property type="entry name" value="Aldose_1-epimerase"/>
</dbReference>
<evidence type="ECO:0000256" key="2">
    <source>
        <dbReference type="ARBA" id="ARBA00006206"/>
    </source>
</evidence>
<dbReference type="UniPathway" id="UPA00242"/>
<evidence type="ECO:0000256" key="5">
    <source>
        <dbReference type="PIRNR" id="PIRNR005096"/>
    </source>
</evidence>
<evidence type="ECO:0000256" key="1">
    <source>
        <dbReference type="ARBA" id="ARBA00005028"/>
    </source>
</evidence>
<evidence type="ECO:0000256" key="3">
    <source>
        <dbReference type="ARBA" id="ARBA00023235"/>
    </source>
</evidence>
<organism evidence="9 10">
    <name type="scientific">Limosilactobacillus equigenerosi DSM 18793 = JCM 14505</name>
    <dbReference type="NCBI Taxonomy" id="1423742"/>
    <lineage>
        <taxon>Bacteria</taxon>
        <taxon>Bacillati</taxon>
        <taxon>Bacillota</taxon>
        <taxon>Bacilli</taxon>
        <taxon>Lactobacillales</taxon>
        <taxon>Lactobacillaceae</taxon>
        <taxon>Limosilactobacillus</taxon>
    </lineage>
</organism>
<dbReference type="GO" id="GO:0005737">
    <property type="term" value="C:cytoplasm"/>
    <property type="evidence" value="ECO:0007669"/>
    <property type="project" value="TreeGrafter"/>
</dbReference>
<feature type="active site" description="Proton donor" evidence="6">
    <location>
        <position position="178"/>
    </location>
</feature>
<name>A0A0R1UPH2_9LACO</name>
<dbReference type="InterPro" id="IPR008183">
    <property type="entry name" value="Aldose_1/G6P_1-epimerase"/>
</dbReference>
<feature type="binding site" evidence="7">
    <location>
        <position position="247"/>
    </location>
    <ligand>
        <name>beta-D-galactose</name>
        <dbReference type="ChEBI" id="CHEBI:27667"/>
    </ligand>
</feature>
<dbReference type="EC" id="5.1.3.21" evidence="5"/>
<comment type="pathway">
    <text evidence="1 5">Carbohydrate metabolism; hexose metabolism.</text>
</comment>
<comment type="function">
    <text evidence="5">Catalyzes the interconversion of alpha and beta anomers of maltose.</text>
</comment>
<evidence type="ECO:0000313" key="10">
    <source>
        <dbReference type="Proteomes" id="UP000051084"/>
    </source>
</evidence>
<feature type="binding site" evidence="8">
    <location>
        <begin position="178"/>
        <end position="180"/>
    </location>
    <ligand>
        <name>beta-D-galactose</name>
        <dbReference type="ChEBI" id="CHEBI:27667"/>
    </ligand>
</feature>
<dbReference type="PIRSF" id="PIRSF005096">
    <property type="entry name" value="GALM"/>
    <property type="match status" value="1"/>
</dbReference>
<gene>
    <name evidence="9" type="ORF">FC21_GL001069</name>
</gene>